<gene>
    <name evidence="1" type="ORF">GCM10011572_41920</name>
    <name evidence="2" type="ORF">GM672_09040</name>
</gene>
<organism evidence="2 3">
    <name type="scientific">Pseudoduganella buxea</name>
    <dbReference type="NCBI Taxonomy" id="1949069"/>
    <lineage>
        <taxon>Bacteria</taxon>
        <taxon>Pseudomonadati</taxon>
        <taxon>Pseudomonadota</taxon>
        <taxon>Betaproteobacteria</taxon>
        <taxon>Burkholderiales</taxon>
        <taxon>Oxalobacteraceae</taxon>
        <taxon>Telluria group</taxon>
        <taxon>Pseudoduganella</taxon>
    </lineage>
</organism>
<dbReference type="OrthoDB" id="2065010at2"/>
<dbReference type="Proteomes" id="UP000622638">
    <property type="component" value="Unassembled WGS sequence"/>
</dbReference>
<keyword evidence="4" id="KW-1185">Reference proteome</keyword>
<accession>A0A6I3SV10</accession>
<dbReference type="RefSeq" id="WP_155470201.1">
    <property type="nucleotide sequence ID" value="NZ_BMKG01000021.1"/>
</dbReference>
<reference evidence="1" key="4">
    <citation type="submission" date="2024-05" db="EMBL/GenBank/DDBJ databases">
        <authorList>
            <person name="Sun Q."/>
            <person name="Zhou Y."/>
        </authorList>
    </citation>
    <scope>NUCLEOTIDE SEQUENCE</scope>
    <source>
        <strain evidence="1">CGMCC 1.15931</strain>
    </source>
</reference>
<proteinExistence type="predicted"/>
<reference evidence="4" key="2">
    <citation type="journal article" date="2019" name="Int. J. Syst. Evol. Microbiol.">
        <title>The Global Catalogue of Microorganisms (GCM) 10K type strain sequencing project: providing services to taxonomists for standard genome sequencing and annotation.</title>
        <authorList>
            <consortium name="The Broad Institute Genomics Platform"/>
            <consortium name="The Broad Institute Genome Sequencing Center for Infectious Disease"/>
            <person name="Wu L."/>
            <person name="Ma J."/>
        </authorList>
    </citation>
    <scope>NUCLEOTIDE SEQUENCE [LARGE SCALE GENOMIC DNA]</scope>
    <source>
        <strain evidence="4">CGMCC 1.15931</strain>
    </source>
</reference>
<evidence type="ECO:0000313" key="3">
    <source>
        <dbReference type="Proteomes" id="UP000430634"/>
    </source>
</evidence>
<dbReference type="Pfam" id="PF16157">
    <property type="entry name" value="DUF4865"/>
    <property type="match status" value="1"/>
</dbReference>
<evidence type="ECO:0000313" key="4">
    <source>
        <dbReference type="Proteomes" id="UP000622638"/>
    </source>
</evidence>
<dbReference type="EMBL" id="WNKZ01000019">
    <property type="protein sequence ID" value="MTV52874.1"/>
    <property type="molecule type" value="Genomic_DNA"/>
</dbReference>
<dbReference type="EMBL" id="BMKG01000021">
    <property type="protein sequence ID" value="GGC16200.1"/>
    <property type="molecule type" value="Genomic_DNA"/>
</dbReference>
<dbReference type="Proteomes" id="UP000430634">
    <property type="component" value="Unassembled WGS sequence"/>
</dbReference>
<dbReference type="InterPro" id="IPR032349">
    <property type="entry name" value="DUF4865"/>
</dbReference>
<reference evidence="2 3" key="3">
    <citation type="submission" date="2019-11" db="EMBL/GenBank/DDBJ databases">
        <title>Type strains purchased from KCTC, JCM and DSMZ.</title>
        <authorList>
            <person name="Lu H."/>
        </authorList>
    </citation>
    <scope>NUCLEOTIDE SEQUENCE [LARGE SCALE GENOMIC DNA]</scope>
    <source>
        <strain evidence="2 3">KCTC 52429</strain>
    </source>
</reference>
<comment type="caution">
    <text evidence="2">The sequence shown here is derived from an EMBL/GenBank/DDBJ whole genome shotgun (WGS) entry which is preliminary data.</text>
</comment>
<evidence type="ECO:0000313" key="1">
    <source>
        <dbReference type="EMBL" id="GGC16200.1"/>
    </source>
</evidence>
<dbReference type="AlphaFoldDB" id="A0A6I3SV10"/>
<name>A0A6I3SV10_9BURK</name>
<sequence length="195" mass="20740">MIAMQYSFVLPADYDMGIVHRRIAERGHRTDGLPGLLFKAYLVAEKNGDAAADNLYAPFYLWQHADAMQDFLAGPGFASVSQAFGWPAVPTWTTWHAHVPPDVAHARFATRSVHPIAQHTALAALREAEGAAAQVALAAGALAVVVGVEPGGWTLVRFCLWRERPDAASGVQAYGVGHLSVGGLAGFAGLAVQVR</sequence>
<protein>
    <submittedName>
        <fullName evidence="1">DUF4865 domain-containing protein</fullName>
    </submittedName>
    <submittedName>
        <fullName evidence="2">DUF4865 family protein</fullName>
    </submittedName>
</protein>
<reference evidence="1" key="1">
    <citation type="journal article" date="2014" name="Int. J. Syst. Evol. Microbiol.">
        <title>Complete genome of a new Firmicutes species belonging to the dominant human colonic microbiota ('Ruminococcus bicirculans') reveals two chromosomes and a selective capacity to utilize plant glucans.</title>
        <authorList>
            <consortium name="NISC Comparative Sequencing Program"/>
            <person name="Wegmann U."/>
            <person name="Louis P."/>
            <person name="Goesmann A."/>
            <person name="Henrissat B."/>
            <person name="Duncan S.H."/>
            <person name="Flint H.J."/>
        </authorList>
    </citation>
    <scope>NUCLEOTIDE SEQUENCE</scope>
    <source>
        <strain evidence="1">CGMCC 1.15931</strain>
    </source>
</reference>
<evidence type="ECO:0000313" key="2">
    <source>
        <dbReference type="EMBL" id="MTV52874.1"/>
    </source>
</evidence>